<proteinExistence type="predicted"/>
<protein>
    <submittedName>
        <fullName evidence="1">Uncharacterized protein</fullName>
    </submittedName>
</protein>
<evidence type="ECO:0000313" key="1">
    <source>
        <dbReference type="EMBL" id="QHT85418.1"/>
    </source>
</evidence>
<name>A0A6C0HXA2_9ZZZZ</name>
<organism evidence="1">
    <name type="scientific">viral metagenome</name>
    <dbReference type="NCBI Taxonomy" id="1070528"/>
    <lineage>
        <taxon>unclassified sequences</taxon>
        <taxon>metagenomes</taxon>
        <taxon>organismal metagenomes</taxon>
    </lineage>
</organism>
<dbReference type="EMBL" id="MN740041">
    <property type="protein sequence ID" value="QHT85418.1"/>
    <property type="molecule type" value="Genomic_DNA"/>
</dbReference>
<reference evidence="1" key="1">
    <citation type="journal article" date="2020" name="Nature">
        <title>Giant virus diversity and host interactions through global metagenomics.</title>
        <authorList>
            <person name="Schulz F."/>
            <person name="Roux S."/>
            <person name="Paez-Espino D."/>
            <person name="Jungbluth S."/>
            <person name="Walsh D.A."/>
            <person name="Denef V.J."/>
            <person name="McMahon K.D."/>
            <person name="Konstantinidis K.T."/>
            <person name="Eloe-Fadrosh E.A."/>
            <person name="Kyrpides N.C."/>
            <person name="Woyke T."/>
        </authorList>
    </citation>
    <scope>NUCLEOTIDE SEQUENCE</scope>
    <source>
        <strain evidence="1">GVMAG-M-3300023184-17</strain>
    </source>
</reference>
<dbReference type="AlphaFoldDB" id="A0A6C0HXA2"/>
<sequence length="292" mass="34587">MIEDIRTEEQFKVMTFSKYKRTDVKREWMNTMNKGLLEACCNWTTELICSGLLLDVWELIFLFSFRHIHRGNPKLPLYLDMRYQGFKKRMEDTTVLEVRNNPEIRKLFLEIVCVLASSKRSHAYEIIPIPKEEGIPKIRLKAPTIEFNKAFRPNDPKELFIPMNEFSYMLHEKNAIGACFWIEWLLAFFHTRKCVLADRQSKDPIWLVWETILVYAKDPLVEKVVRASLSLFSSAYSASSKEKRRFMMYYAITLCCEPVSFDVEIITNKKIIEQAYIKGDLLFQEKKIHEVK</sequence>
<accession>A0A6C0HXA2</accession>